<comment type="subunit">
    <text evidence="7 9">Part of the 50S ribosomal subunit.</text>
</comment>
<dbReference type="InterPro" id="IPR005727">
    <property type="entry name" value="Ribosomal_uL22_bac/chlpt-type"/>
</dbReference>
<evidence type="ECO:0000256" key="6">
    <source>
        <dbReference type="ARBA" id="ARBA00035207"/>
    </source>
</evidence>
<dbReference type="PROSITE" id="PS00464">
    <property type="entry name" value="RIBOSOMAL_L22"/>
    <property type="match status" value="1"/>
</dbReference>
<evidence type="ECO:0000256" key="9">
    <source>
        <dbReference type="RuleBase" id="RU004006"/>
    </source>
</evidence>
<dbReference type="EMBL" id="KT007018">
    <property type="protein sequence ID" value="AKQ03652.1"/>
    <property type="molecule type" value="Genomic_DNA"/>
</dbReference>
<evidence type="ECO:0000256" key="11">
    <source>
        <dbReference type="SAM" id="MobiDB-lite"/>
    </source>
</evidence>
<evidence type="ECO:0000256" key="8">
    <source>
        <dbReference type="RuleBase" id="RU004005"/>
    </source>
</evidence>
<dbReference type="InterPro" id="IPR036394">
    <property type="entry name" value="Ribosomal_uL22_sf"/>
</dbReference>
<dbReference type="HAMAP" id="MF_01331_B">
    <property type="entry name" value="Ribosomal_uL22_B"/>
    <property type="match status" value="1"/>
</dbReference>
<feature type="region of interest" description="Disordered" evidence="11">
    <location>
        <begin position="115"/>
        <end position="172"/>
    </location>
</feature>
<organism evidence="12">
    <name type="scientific">uncultured Berkelbacteria bacterium Rifle_16ft_4_minimus_38443</name>
    <dbReference type="NCBI Taxonomy" id="1665092"/>
    <lineage>
        <taxon>Bacteria</taxon>
        <taxon>Candidatus Berkelbacteria</taxon>
        <taxon>environmental samples</taxon>
    </lineage>
</organism>
<sequence length="172" mass="19168">MEKTEIKVCFKYARVSPKKARLIADSVRGEKAILAEESLKFSPTKSAKYIHQLLKSALAAAKEKDLDGEKLSIKEIRVDGGPSLKRRKIRAKGRADIIKRRTSHLTIILADVKAPQKPSKYEDKVESTKTEKNTSKKLTDHKNNKPTITPAAKKGEENGTKSQSRKSKTASK</sequence>
<dbReference type="GO" id="GO:0006412">
    <property type="term" value="P:translation"/>
    <property type="evidence" value="ECO:0007669"/>
    <property type="project" value="UniProtKB-UniRule"/>
</dbReference>
<dbReference type="PANTHER" id="PTHR13501:SF8">
    <property type="entry name" value="LARGE RIBOSOMAL SUBUNIT PROTEIN UL22M"/>
    <property type="match status" value="1"/>
</dbReference>
<dbReference type="PANTHER" id="PTHR13501">
    <property type="entry name" value="CHLOROPLAST 50S RIBOSOMAL PROTEIN L22-RELATED"/>
    <property type="match status" value="1"/>
</dbReference>
<proteinExistence type="inferred from homology"/>
<evidence type="ECO:0000256" key="3">
    <source>
        <dbReference type="ARBA" id="ARBA00022884"/>
    </source>
</evidence>
<dbReference type="Gene3D" id="3.90.470.10">
    <property type="entry name" value="Ribosomal protein L22/L17"/>
    <property type="match status" value="1"/>
</dbReference>
<name>A0A0H4TB21_9BACT</name>
<evidence type="ECO:0000256" key="1">
    <source>
        <dbReference type="ARBA" id="ARBA00009451"/>
    </source>
</evidence>
<protein>
    <recommendedName>
        <fullName evidence="6 7">Large ribosomal subunit protein uL22</fullName>
    </recommendedName>
</protein>
<dbReference type="InterPro" id="IPR018260">
    <property type="entry name" value="Ribosomal_uL22_CS"/>
</dbReference>
<dbReference type="GO" id="GO:0003735">
    <property type="term" value="F:structural constituent of ribosome"/>
    <property type="evidence" value="ECO:0007669"/>
    <property type="project" value="InterPro"/>
</dbReference>
<dbReference type="Pfam" id="PF00237">
    <property type="entry name" value="Ribosomal_L22"/>
    <property type="match status" value="1"/>
</dbReference>
<reference evidence="12" key="1">
    <citation type="journal article" date="2015" name="ISME J.">
        <title>Aquifer environment selects for microbial species cohorts in sediment and groundwater.</title>
        <authorList>
            <person name="Hug L.A."/>
            <person name="Thomas B.C."/>
            <person name="Brown C.T."/>
            <person name="Frischkorn K.R."/>
            <person name="Williams K.H."/>
            <person name="Tringe S.G."/>
            <person name="Banfield J.F."/>
        </authorList>
    </citation>
    <scope>NUCLEOTIDE SEQUENCE</scope>
</reference>
<dbReference type="NCBIfam" id="TIGR01044">
    <property type="entry name" value="rplV_bact"/>
    <property type="match status" value="1"/>
</dbReference>
<evidence type="ECO:0000256" key="10">
    <source>
        <dbReference type="RuleBase" id="RU004008"/>
    </source>
</evidence>
<evidence type="ECO:0000313" key="12">
    <source>
        <dbReference type="EMBL" id="AKQ03652.1"/>
    </source>
</evidence>
<gene>
    <name evidence="7 12" type="primary">rplV</name>
</gene>
<dbReference type="InterPro" id="IPR001063">
    <property type="entry name" value="Ribosomal_uL22"/>
</dbReference>
<dbReference type="GO" id="GO:0019843">
    <property type="term" value="F:rRNA binding"/>
    <property type="evidence" value="ECO:0007669"/>
    <property type="project" value="UniProtKB-UniRule"/>
</dbReference>
<evidence type="ECO:0000256" key="2">
    <source>
        <dbReference type="ARBA" id="ARBA00022730"/>
    </source>
</evidence>
<dbReference type="GO" id="GO:0022625">
    <property type="term" value="C:cytosolic large ribosomal subunit"/>
    <property type="evidence" value="ECO:0007669"/>
    <property type="project" value="TreeGrafter"/>
</dbReference>
<comment type="function">
    <text evidence="7 10">This protein binds specifically to 23S rRNA; its binding is stimulated by other ribosomal proteins, e.g., L4, L17, and L20. It is important during the early stages of 50S assembly. It makes multiple contacts with different domains of the 23S rRNA in the assembled 50S subunit and ribosome.</text>
</comment>
<feature type="compositionally biased region" description="Basic and acidic residues" evidence="11">
    <location>
        <begin position="119"/>
        <end position="143"/>
    </location>
</feature>
<comment type="similarity">
    <text evidence="1 7 8">Belongs to the universal ribosomal protein uL22 family.</text>
</comment>
<accession>A0A0H4TB21</accession>
<keyword evidence="5 7" id="KW-0687">Ribonucleoprotein</keyword>
<keyword evidence="3 7" id="KW-0694">RNA-binding</keyword>
<dbReference type="AlphaFoldDB" id="A0A0H4TB21"/>
<evidence type="ECO:0000256" key="7">
    <source>
        <dbReference type="HAMAP-Rule" id="MF_01331"/>
    </source>
</evidence>
<dbReference type="CDD" id="cd00336">
    <property type="entry name" value="Ribosomal_L22"/>
    <property type="match status" value="1"/>
</dbReference>
<evidence type="ECO:0000256" key="5">
    <source>
        <dbReference type="ARBA" id="ARBA00023274"/>
    </source>
</evidence>
<evidence type="ECO:0000256" key="4">
    <source>
        <dbReference type="ARBA" id="ARBA00022980"/>
    </source>
</evidence>
<comment type="function">
    <text evidence="7">The globular domain of the protein is located near the polypeptide exit tunnel on the outside of the subunit, while an extended beta-hairpin is found that lines the wall of the exit tunnel in the center of the 70S ribosome.</text>
</comment>
<keyword evidence="4 7" id="KW-0689">Ribosomal protein</keyword>
<keyword evidence="2 7" id="KW-0699">rRNA-binding</keyword>
<dbReference type="InterPro" id="IPR047867">
    <property type="entry name" value="Ribosomal_uL22_bac/org-type"/>
</dbReference>
<dbReference type="SUPFAM" id="SSF54843">
    <property type="entry name" value="Ribosomal protein L22"/>
    <property type="match status" value="1"/>
</dbReference>
<feature type="compositionally biased region" description="Basic residues" evidence="11">
    <location>
        <begin position="163"/>
        <end position="172"/>
    </location>
</feature>